<accession>A0ABV4N5V7</accession>
<dbReference type="SUPFAM" id="SSF53756">
    <property type="entry name" value="UDP-Glycosyltransferase/glycogen phosphorylase"/>
    <property type="match status" value="1"/>
</dbReference>
<sequence>MKILYGVQGTGNGHIARARAMAIAFRKQNIDVDFLFSGRDTNKYFSMEDFGNYQTRSGLTFYCEQGQVKYSKTFRKNNLWRFAKEINQLDLTQYDLVLNDFEPVTAWAARKQKVPCIGISHQNAFRFDVPKAGGNWIEHSVIQHFAPTEHYIGLHWYHFDQPILPPIVHTNQESVKIEEQQHFTLVYLPFEDVEAISELLMKFISHQFVCYHPEVIEQNTIENVVFKPLSFGHFQMDLKKCSGVVANGGFELPSEALTLGKKLLLKPLDGQFEQRSNAATLEALGLAQTMSFLDPAILRSWLNEEQAEIVTYPDVASAIVEWVLAGDWTNQDNLRKQLWDKVDFPSYASIN</sequence>
<dbReference type="Proteomes" id="UP001570417">
    <property type="component" value="Unassembled WGS sequence"/>
</dbReference>
<reference evidence="1 2" key="1">
    <citation type="journal article" date="2024" name="ISME J.">
        <title>Tailless and filamentous prophages are predominant in marine Vibrio.</title>
        <authorList>
            <person name="Steensen K."/>
            <person name="Seneca J."/>
            <person name="Bartlau N."/>
            <person name="Yu X.A."/>
            <person name="Hussain F.A."/>
            <person name="Polz M.F."/>
        </authorList>
    </citation>
    <scope>NUCLEOTIDE SEQUENCE [LARGE SCALE GENOMIC DNA]</scope>
    <source>
        <strain evidence="1 2">10N.222.51.A1</strain>
    </source>
</reference>
<organism evidence="1 2">
    <name type="scientific">Vibrio gallaecicus</name>
    <dbReference type="NCBI Taxonomy" id="552386"/>
    <lineage>
        <taxon>Bacteria</taxon>
        <taxon>Pseudomonadati</taxon>
        <taxon>Pseudomonadota</taxon>
        <taxon>Gammaproteobacteria</taxon>
        <taxon>Vibrionales</taxon>
        <taxon>Vibrionaceae</taxon>
        <taxon>Vibrio</taxon>
    </lineage>
</organism>
<comment type="caution">
    <text evidence="1">The sequence shown here is derived from an EMBL/GenBank/DDBJ whole genome shotgun (WGS) entry which is preliminary data.</text>
</comment>
<dbReference type="Pfam" id="PF13528">
    <property type="entry name" value="Glyco_trans_1_3"/>
    <property type="match status" value="1"/>
</dbReference>
<evidence type="ECO:0000313" key="1">
    <source>
        <dbReference type="EMBL" id="MFA0566723.1"/>
    </source>
</evidence>
<keyword evidence="2" id="KW-1185">Reference proteome</keyword>
<dbReference type="NCBIfam" id="TIGR00661">
    <property type="entry name" value="MJ1255"/>
    <property type="match status" value="1"/>
</dbReference>
<dbReference type="EC" id="2.4.-.-" evidence="1"/>
<proteinExistence type="predicted"/>
<dbReference type="InterPro" id="IPR005262">
    <property type="entry name" value="MJ1255-like"/>
</dbReference>
<dbReference type="EMBL" id="JBFRUW010000001">
    <property type="protein sequence ID" value="MFA0566723.1"/>
    <property type="molecule type" value="Genomic_DNA"/>
</dbReference>
<evidence type="ECO:0000313" key="2">
    <source>
        <dbReference type="Proteomes" id="UP001570417"/>
    </source>
</evidence>
<name>A0ABV4N5V7_9VIBR</name>
<keyword evidence="1" id="KW-0808">Transferase</keyword>
<dbReference type="GO" id="GO:0016757">
    <property type="term" value="F:glycosyltransferase activity"/>
    <property type="evidence" value="ECO:0007669"/>
    <property type="project" value="UniProtKB-KW"/>
</dbReference>
<dbReference type="RefSeq" id="WP_137374441.1">
    <property type="nucleotide sequence ID" value="NZ_AP025490.1"/>
</dbReference>
<keyword evidence="1" id="KW-0328">Glycosyltransferase</keyword>
<protein>
    <submittedName>
        <fullName evidence="1">MJ1255/VC2487 family glycosyltransferase</fullName>
        <ecNumber evidence="1">2.4.-.-</ecNumber>
    </submittedName>
</protein>
<gene>
    <name evidence="1" type="ORF">AB4566_00345</name>
</gene>